<evidence type="ECO:0000313" key="3">
    <source>
        <dbReference type="EMBL" id="JAG28639.1"/>
    </source>
</evidence>
<dbReference type="Pfam" id="PF03221">
    <property type="entry name" value="HTH_Tnp_Tc5"/>
    <property type="match status" value="1"/>
</dbReference>
<dbReference type="InterPro" id="IPR006600">
    <property type="entry name" value="HTH_CenpB_DNA-bd_dom"/>
</dbReference>
<evidence type="ECO:0000259" key="2">
    <source>
        <dbReference type="PROSITE" id="PS51253"/>
    </source>
</evidence>
<dbReference type="AlphaFoldDB" id="A0A0A9Y903"/>
<proteinExistence type="predicted"/>
<name>A0A0A9Y903_LYGHE</name>
<dbReference type="EMBL" id="GBHO01014965">
    <property type="protein sequence ID" value="JAG28639.1"/>
    <property type="molecule type" value="Transcribed_RNA"/>
</dbReference>
<gene>
    <name evidence="3" type="ORF">CM83_853</name>
</gene>
<feature type="non-terminal residue" evidence="3">
    <location>
        <position position="1"/>
    </location>
</feature>
<sequence>TVLSSSEEQNIKEWILKKAILGFPLHPEDVKDSIQNLLKDCPRENPFIQDRPGTKWLSLFLKRHPEIKKRNTEAISKARAAVTKENLGEWFNKLHEFLQQHDCEDIFIGGDGSRVLNMDETGCLTCPKTGKVLRP</sequence>
<dbReference type="GO" id="GO:0003677">
    <property type="term" value="F:DNA binding"/>
    <property type="evidence" value="ECO:0007669"/>
    <property type="project" value="UniProtKB-KW"/>
</dbReference>
<protein>
    <recommendedName>
        <fullName evidence="2">HTH CENPB-type domain-containing protein</fullName>
    </recommendedName>
</protein>
<reference evidence="3" key="1">
    <citation type="journal article" date="2014" name="PLoS ONE">
        <title>Transcriptome-Based Identification of ABC Transporters in the Western Tarnished Plant Bug Lygus hesperus.</title>
        <authorList>
            <person name="Hull J.J."/>
            <person name="Chaney K."/>
            <person name="Geib S.M."/>
            <person name="Fabrick J.A."/>
            <person name="Brent C.S."/>
            <person name="Walsh D."/>
            <person name="Lavine L.C."/>
        </authorList>
    </citation>
    <scope>NUCLEOTIDE SEQUENCE</scope>
</reference>
<feature type="domain" description="HTH CENPB-type" evidence="2">
    <location>
        <begin position="1"/>
        <end position="70"/>
    </location>
</feature>
<organism evidence="3">
    <name type="scientific">Lygus hesperus</name>
    <name type="common">Western plant bug</name>
    <dbReference type="NCBI Taxonomy" id="30085"/>
    <lineage>
        <taxon>Eukaryota</taxon>
        <taxon>Metazoa</taxon>
        <taxon>Ecdysozoa</taxon>
        <taxon>Arthropoda</taxon>
        <taxon>Hexapoda</taxon>
        <taxon>Insecta</taxon>
        <taxon>Pterygota</taxon>
        <taxon>Neoptera</taxon>
        <taxon>Paraneoptera</taxon>
        <taxon>Hemiptera</taxon>
        <taxon>Heteroptera</taxon>
        <taxon>Panheteroptera</taxon>
        <taxon>Cimicomorpha</taxon>
        <taxon>Miridae</taxon>
        <taxon>Mirini</taxon>
        <taxon>Lygus</taxon>
    </lineage>
</organism>
<evidence type="ECO:0000256" key="1">
    <source>
        <dbReference type="ARBA" id="ARBA00023125"/>
    </source>
</evidence>
<accession>A0A0A9Y903</accession>
<feature type="non-terminal residue" evidence="3">
    <location>
        <position position="135"/>
    </location>
</feature>
<keyword evidence="1" id="KW-0238">DNA-binding</keyword>
<dbReference type="PROSITE" id="PS51253">
    <property type="entry name" value="HTH_CENPB"/>
    <property type="match status" value="1"/>
</dbReference>
<reference evidence="3" key="2">
    <citation type="submission" date="2014-07" db="EMBL/GenBank/DDBJ databases">
        <authorList>
            <person name="Hull J."/>
        </authorList>
    </citation>
    <scope>NUCLEOTIDE SEQUENCE</scope>
</reference>